<comment type="function">
    <text evidence="8">Catalyzes the conversion of hemimercaptal, formed from methylglyoxal and glutathione, to S-lactoylglutathione.</text>
</comment>
<comment type="pathway">
    <text evidence="1 8">Secondary metabolite metabolism; methylglyoxal degradation; (R)-lactate from methylglyoxal: step 1/2.</text>
</comment>
<evidence type="ECO:0000313" key="11">
    <source>
        <dbReference type="Proteomes" id="UP001300502"/>
    </source>
</evidence>
<evidence type="ECO:0000313" key="10">
    <source>
        <dbReference type="EMBL" id="KAK4524838.1"/>
    </source>
</evidence>
<dbReference type="SUPFAM" id="SSF54593">
    <property type="entry name" value="Glyoxalase/Bleomycin resistance protein/Dihydroxybiphenyl dioxygenase"/>
    <property type="match status" value="2"/>
</dbReference>
<evidence type="ECO:0000256" key="5">
    <source>
        <dbReference type="ARBA" id="ARBA00022833"/>
    </source>
</evidence>
<reference evidence="10 11" key="1">
    <citation type="submission" date="2022-07" db="EMBL/GenBank/DDBJ databases">
        <title>Genome-wide signatures of adaptation to extreme environments.</title>
        <authorList>
            <person name="Cho C.H."/>
            <person name="Yoon H.S."/>
        </authorList>
    </citation>
    <scope>NUCLEOTIDE SEQUENCE [LARGE SCALE GENOMIC DNA]</scope>
    <source>
        <strain evidence="10 11">108.79 E11</strain>
    </source>
</reference>
<dbReference type="InterPro" id="IPR029068">
    <property type="entry name" value="Glyas_Bleomycin-R_OHBP_Dase"/>
</dbReference>
<accession>A0AAV9IBX8</accession>
<feature type="binding site" evidence="7">
    <location>
        <position position="55"/>
    </location>
    <ligand>
        <name>Zn(2+)</name>
        <dbReference type="ChEBI" id="CHEBI:29105"/>
        <note>ligand shared between dimeric partners</note>
    </ligand>
</feature>
<dbReference type="InterPro" id="IPR018146">
    <property type="entry name" value="Glyoxalase_1_CS"/>
</dbReference>
<keyword evidence="5 7" id="KW-0862">Zinc</keyword>
<evidence type="ECO:0000256" key="1">
    <source>
        <dbReference type="ARBA" id="ARBA00005008"/>
    </source>
</evidence>
<keyword evidence="11" id="KW-1185">Reference proteome</keyword>
<dbReference type="InterPro" id="IPR037523">
    <property type="entry name" value="VOC_core"/>
</dbReference>
<feature type="domain" description="VOC" evidence="9">
    <location>
        <begin position="221"/>
        <end position="371"/>
    </location>
</feature>
<dbReference type="InterPro" id="IPR004361">
    <property type="entry name" value="Glyoxalase_1"/>
</dbReference>
<dbReference type="PANTHER" id="PTHR10374:SF30">
    <property type="entry name" value="LACTOYLGLUTATHIONE LYASE"/>
    <property type="match status" value="1"/>
</dbReference>
<dbReference type="Pfam" id="PF00903">
    <property type="entry name" value="Glyoxalase"/>
    <property type="match status" value="2"/>
</dbReference>
<name>A0AAV9IBX8_9RHOD</name>
<evidence type="ECO:0000256" key="6">
    <source>
        <dbReference type="ARBA" id="ARBA00023239"/>
    </source>
</evidence>
<comment type="cofactor">
    <cofactor evidence="7">
        <name>Zn(2+)</name>
        <dbReference type="ChEBI" id="CHEBI:29105"/>
    </cofactor>
    <text evidence="7">Binds 1 zinc ion per subunit. In the homodimer, two zinc ions are bound between subunits.</text>
</comment>
<comment type="similarity">
    <text evidence="2 8">Belongs to the glyoxalase I family.</text>
</comment>
<feature type="binding site" evidence="7">
    <location>
        <position position="125"/>
    </location>
    <ligand>
        <name>Zn(2+)</name>
        <dbReference type="ChEBI" id="CHEBI:29105"/>
        <note>ligand shared between dimeric partners</note>
    </ligand>
</feature>
<dbReference type="GO" id="GO:0046872">
    <property type="term" value="F:metal ion binding"/>
    <property type="evidence" value="ECO:0007669"/>
    <property type="project" value="UniProtKB-UniRule"/>
</dbReference>
<keyword evidence="4 7" id="KW-0479">Metal-binding</keyword>
<dbReference type="PROSITE" id="PS51819">
    <property type="entry name" value="VOC"/>
    <property type="match status" value="2"/>
</dbReference>
<dbReference type="Proteomes" id="UP001300502">
    <property type="component" value="Unassembled WGS sequence"/>
</dbReference>
<dbReference type="PROSITE" id="PS00934">
    <property type="entry name" value="GLYOXALASE_I_1"/>
    <property type="match status" value="2"/>
</dbReference>
<keyword evidence="6 8" id="KW-0456">Lyase</keyword>
<dbReference type="EC" id="4.4.1.5" evidence="3 8"/>
<gene>
    <name evidence="10" type="ORF">GAYE_SCF06G2740</name>
</gene>
<evidence type="ECO:0000256" key="7">
    <source>
        <dbReference type="PIRSR" id="PIRSR604361-3"/>
    </source>
</evidence>
<organism evidence="10 11">
    <name type="scientific">Galdieria yellowstonensis</name>
    <dbReference type="NCBI Taxonomy" id="3028027"/>
    <lineage>
        <taxon>Eukaryota</taxon>
        <taxon>Rhodophyta</taxon>
        <taxon>Bangiophyceae</taxon>
        <taxon>Galdieriales</taxon>
        <taxon>Galdieriaceae</taxon>
        <taxon>Galdieria</taxon>
    </lineage>
</organism>
<dbReference type="GO" id="GO:0004462">
    <property type="term" value="F:lactoylglutathione lyase activity"/>
    <property type="evidence" value="ECO:0007669"/>
    <property type="project" value="UniProtKB-UniRule"/>
</dbReference>
<dbReference type="CDD" id="cd07233">
    <property type="entry name" value="GlxI_Zn"/>
    <property type="match status" value="2"/>
</dbReference>
<sequence>MAFLLLWSIGAGACRVGFTFRRFPGVCRPITKRRCIHTTTMSQEPLVGRNPVFAQTMIRIKDPEKSKDFYGNKLGMQLLTRLDFPSLTFSLYFFAYTQDKVPSMDVESQPQRAQWLWNVPYPTLELTHNWGTEKDPNFAYHNGNEDPKGFGHIGFIVDDVQQAVQALSNAGVKVISTKDSKNGQVAYVADPDGYWIQLMSRKSPSSSSTQEQETLIGKDPVLSQTMFRIKDPTKSRQFYENGLGMQLIARLDYPEEKISHYYYGYTEQPSPHVSGTNQEQMEYLRSTRFPKMLLEHRWGTESDDSVSYHNGNKEPRGFGHIGLTVDDIYRACENMEKAGFKIVRKPGPFQDVGEIAFVADPDGYWVELIKRSSSGPEKPYSKP</sequence>
<dbReference type="PANTHER" id="PTHR10374">
    <property type="entry name" value="LACTOYLGLUTATHIONE LYASE GLYOXALASE I"/>
    <property type="match status" value="1"/>
</dbReference>
<evidence type="ECO:0000256" key="2">
    <source>
        <dbReference type="ARBA" id="ARBA00010363"/>
    </source>
</evidence>
<dbReference type="EMBL" id="JANCYU010000026">
    <property type="protein sequence ID" value="KAK4524838.1"/>
    <property type="molecule type" value="Genomic_DNA"/>
</dbReference>
<evidence type="ECO:0000256" key="4">
    <source>
        <dbReference type="ARBA" id="ARBA00022723"/>
    </source>
</evidence>
<evidence type="ECO:0000256" key="3">
    <source>
        <dbReference type="ARBA" id="ARBA00012081"/>
    </source>
</evidence>
<comment type="caution">
    <text evidence="10">The sequence shown here is derived from an EMBL/GenBank/DDBJ whole genome shotgun (WGS) entry which is preliminary data.</text>
</comment>
<feature type="binding site" evidence="7">
    <location>
        <position position="152"/>
    </location>
    <ligand>
        <name>Zn(2+)</name>
        <dbReference type="ChEBI" id="CHEBI:29105"/>
        <note>ligand shared between dimeric partners</note>
    </ligand>
</feature>
<dbReference type="NCBIfam" id="TIGR00068">
    <property type="entry name" value="glyox_I"/>
    <property type="match status" value="2"/>
</dbReference>
<feature type="domain" description="VOC" evidence="9">
    <location>
        <begin position="52"/>
        <end position="201"/>
    </location>
</feature>
<comment type="catalytic activity">
    <reaction evidence="8">
        <text>(R)-S-lactoylglutathione = methylglyoxal + glutathione</text>
        <dbReference type="Rhea" id="RHEA:19069"/>
        <dbReference type="ChEBI" id="CHEBI:17158"/>
        <dbReference type="ChEBI" id="CHEBI:57474"/>
        <dbReference type="ChEBI" id="CHEBI:57925"/>
        <dbReference type="EC" id="4.4.1.5"/>
    </reaction>
</comment>
<proteinExistence type="inferred from homology"/>
<dbReference type="PROSITE" id="PS00935">
    <property type="entry name" value="GLYOXALASE_I_2"/>
    <property type="match status" value="1"/>
</dbReference>
<dbReference type="AlphaFoldDB" id="A0AAV9IBX8"/>
<protein>
    <recommendedName>
        <fullName evidence="3 8">Lactoylglutathione lyase</fullName>
        <ecNumber evidence="3 8">4.4.1.5</ecNumber>
    </recommendedName>
    <alternativeName>
        <fullName evidence="8">Glyoxalase I</fullName>
    </alternativeName>
</protein>
<dbReference type="Gene3D" id="3.10.180.10">
    <property type="entry name" value="2,3-Dihydroxybiphenyl 1,2-Dioxygenase, domain 1"/>
    <property type="match status" value="2"/>
</dbReference>
<evidence type="ECO:0000256" key="8">
    <source>
        <dbReference type="RuleBase" id="RU361179"/>
    </source>
</evidence>
<dbReference type="InterPro" id="IPR004360">
    <property type="entry name" value="Glyas_Fos-R_dOase_dom"/>
</dbReference>
<evidence type="ECO:0000259" key="9">
    <source>
        <dbReference type="PROSITE" id="PS51819"/>
    </source>
</evidence>